<evidence type="ECO:0000256" key="1">
    <source>
        <dbReference type="SAM" id="Coils"/>
    </source>
</evidence>
<organism evidence="4 5">
    <name type="scientific">Labrys monachus</name>
    <dbReference type="NCBI Taxonomy" id="217067"/>
    <lineage>
        <taxon>Bacteria</taxon>
        <taxon>Pseudomonadati</taxon>
        <taxon>Pseudomonadota</taxon>
        <taxon>Alphaproteobacteria</taxon>
        <taxon>Hyphomicrobiales</taxon>
        <taxon>Xanthobacteraceae</taxon>
        <taxon>Labrys</taxon>
    </lineage>
</organism>
<dbReference type="PANTHER" id="PTHR30386">
    <property type="entry name" value="MEMBRANE FUSION SUBUNIT OF EMRAB-TOLC MULTIDRUG EFFLUX PUMP"/>
    <property type="match status" value="1"/>
</dbReference>
<evidence type="ECO:0000313" key="4">
    <source>
        <dbReference type="EMBL" id="MDQ0391475.1"/>
    </source>
</evidence>
<gene>
    <name evidence="4" type="ORF">J3R73_001267</name>
</gene>
<dbReference type="Gene3D" id="1.10.287.470">
    <property type="entry name" value="Helix hairpin bin"/>
    <property type="match status" value="2"/>
</dbReference>
<reference evidence="4 5" key="1">
    <citation type="submission" date="2023-07" db="EMBL/GenBank/DDBJ databases">
        <title>Genomic Encyclopedia of Type Strains, Phase IV (KMG-IV): sequencing the most valuable type-strain genomes for metagenomic binning, comparative biology and taxonomic classification.</title>
        <authorList>
            <person name="Goeker M."/>
        </authorList>
    </citation>
    <scope>NUCLEOTIDE SEQUENCE [LARGE SCALE GENOMIC DNA]</scope>
    <source>
        <strain evidence="4 5">DSM 5896</strain>
    </source>
</reference>
<feature type="domain" description="p-hydroxybenzoic acid efflux pump subunit AaeA-like beta-barrel" evidence="3">
    <location>
        <begin position="262"/>
        <end position="349"/>
    </location>
</feature>
<keyword evidence="1" id="KW-0175">Coiled coil</keyword>
<dbReference type="Proteomes" id="UP001237448">
    <property type="component" value="Unassembled WGS sequence"/>
</dbReference>
<evidence type="ECO:0000313" key="5">
    <source>
        <dbReference type="Proteomes" id="UP001237448"/>
    </source>
</evidence>
<name>A0ABU0FA57_9HYPH</name>
<evidence type="ECO:0000259" key="3">
    <source>
        <dbReference type="Pfam" id="PF25963"/>
    </source>
</evidence>
<dbReference type="InterPro" id="IPR058634">
    <property type="entry name" value="AaeA-lik-b-barrel"/>
</dbReference>
<keyword evidence="2" id="KW-1133">Transmembrane helix</keyword>
<evidence type="ECO:0000256" key="2">
    <source>
        <dbReference type="SAM" id="Phobius"/>
    </source>
</evidence>
<accession>A0ABU0FA57</accession>
<proteinExistence type="predicted"/>
<keyword evidence="2" id="KW-0812">Transmembrane</keyword>
<feature type="coiled-coil region" evidence="1">
    <location>
        <begin position="101"/>
        <end position="201"/>
    </location>
</feature>
<dbReference type="Pfam" id="PF25963">
    <property type="entry name" value="Beta-barrel_AAEA"/>
    <property type="match status" value="1"/>
</dbReference>
<dbReference type="Gene3D" id="2.40.50.100">
    <property type="match status" value="1"/>
</dbReference>
<comment type="caution">
    <text evidence="4">The sequence shown here is derived from an EMBL/GenBank/DDBJ whole genome shotgun (WGS) entry which is preliminary data.</text>
</comment>
<dbReference type="RefSeq" id="WP_307423853.1">
    <property type="nucleotide sequence ID" value="NZ_JAUSVK010000001.1"/>
</dbReference>
<protein>
    <submittedName>
        <fullName evidence="4">Membrane fusion protein (Multidrug efflux system)</fullName>
    </submittedName>
</protein>
<sequence>MKASAGGAEAGKPRRNWIRRHPFLSVGIAIVAALALVAVLLWWLQARHFESTDDAFIDARAFSVAPEVTGYLVDVPIEDNEHVVAGAVLVRIDDRDYKAALVQAQAQVQAAKANIANIDAQIVGQQTQIERAQAQVKQAEAAVQFAREEADRYKKLQQSATGSVQQAQQTSSQLLQQEANLASAQAQVDAAKQQSVALAAQRTSAVASLAQASAQADKAQLDLSRTTIVAAQSGHLAHVSAAKGQYAQPGQSLMMLVPDAIWVTANFKETQITDMRPGQPVALSIDAYPDVDFRGHVDSIQSGSGTAFSLLPAENATGNYVKVVQRVPVKIVLDNIPKDIVLGPGMSVVPSVTVR</sequence>
<dbReference type="PANTHER" id="PTHR30386:SF24">
    <property type="entry name" value="MULTIDRUG RESISTANCE EFFLUX PUMP"/>
    <property type="match status" value="1"/>
</dbReference>
<keyword evidence="5" id="KW-1185">Reference proteome</keyword>
<dbReference type="InterPro" id="IPR050739">
    <property type="entry name" value="MFP"/>
</dbReference>
<dbReference type="EMBL" id="JAUSVK010000001">
    <property type="protein sequence ID" value="MDQ0391475.1"/>
    <property type="molecule type" value="Genomic_DNA"/>
</dbReference>
<dbReference type="Gene3D" id="2.40.30.170">
    <property type="match status" value="1"/>
</dbReference>
<dbReference type="SUPFAM" id="SSF111369">
    <property type="entry name" value="HlyD-like secretion proteins"/>
    <property type="match status" value="2"/>
</dbReference>
<keyword evidence="2" id="KW-0472">Membrane</keyword>
<feature type="transmembrane region" description="Helical" evidence="2">
    <location>
        <begin position="21"/>
        <end position="44"/>
    </location>
</feature>